<dbReference type="SMART" id="SM00422">
    <property type="entry name" value="HTH_MERR"/>
    <property type="match status" value="1"/>
</dbReference>
<protein>
    <submittedName>
        <fullName evidence="4">MerR family transcriptional regulator</fullName>
    </submittedName>
</protein>
<evidence type="ECO:0000313" key="5">
    <source>
        <dbReference type="Proteomes" id="UP000269331"/>
    </source>
</evidence>
<dbReference type="KEGG" id="srq:SR187_5095"/>
<feature type="transmembrane region" description="Helical" evidence="2">
    <location>
        <begin position="168"/>
        <end position="187"/>
    </location>
</feature>
<evidence type="ECO:0000256" key="1">
    <source>
        <dbReference type="ARBA" id="ARBA00023125"/>
    </source>
</evidence>
<dbReference type="InterPro" id="IPR000551">
    <property type="entry name" value="MerR-type_HTH_dom"/>
</dbReference>
<dbReference type="Pfam" id="PF13411">
    <property type="entry name" value="MerR_1"/>
    <property type="match status" value="1"/>
</dbReference>
<dbReference type="PANTHER" id="PTHR30204:SF96">
    <property type="entry name" value="CHROMOSOME-ANCHORING PROTEIN RACA"/>
    <property type="match status" value="1"/>
</dbReference>
<dbReference type="InterPro" id="IPR047057">
    <property type="entry name" value="MerR_fam"/>
</dbReference>
<keyword evidence="1" id="KW-0238">DNA-binding</keyword>
<dbReference type="EMBL" id="AP018400">
    <property type="protein sequence ID" value="BBA92627.1"/>
    <property type="molecule type" value="Genomic_DNA"/>
</dbReference>
<dbReference type="GO" id="GO:0003677">
    <property type="term" value="F:DNA binding"/>
    <property type="evidence" value="ECO:0007669"/>
    <property type="project" value="UniProtKB-KW"/>
</dbReference>
<accession>A0A2Z5TMU6</accession>
<dbReference type="CDD" id="cd01106">
    <property type="entry name" value="HTH_TipAL-Mta"/>
    <property type="match status" value="1"/>
</dbReference>
<dbReference type="Proteomes" id="UP000269331">
    <property type="component" value="Chromosome"/>
</dbReference>
<keyword evidence="2" id="KW-0472">Membrane</keyword>
<feature type="domain" description="HTH merR-type" evidence="3">
    <location>
        <begin position="6"/>
        <end position="75"/>
    </location>
</feature>
<feature type="transmembrane region" description="Helical" evidence="2">
    <location>
        <begin position="141"/>
        <end position="162"/>
    </location>
</feature>
<dbReference type="PRINTS" id="PR00040">
    <property type="entry name" value="HTHMERR"/>
</dbReference>
<organism evidence="4 5">
    <name type="scientific">Streptococcus ruminantium</name>
    <dbReference type="NCBI Taxonomy" id="1917441"/>
    <lineage>
        <taxon>Bacteria</taxon>
        <taxon>Bacillati</taxon>
        <taxon>Bacillota</taxon>
        <taxon>Bacilli</taxon>
        <taxon>Lactobacillales</taxon>
        <taxon>Streptococcaceae</taxon>
        <taxon>Streptococcus</taxon>
    </lineage>
</organism>
<dbReference type="PROSITE" id="PS50937">
    <property type="entry name" value="HTH_MERR_2"/>
    <property type="match status" value="1"/>
</dbReference>
<gene>
    <name evidence="4" type="ORF">SR187_5095</name>
</gene>
<dbReference type="GO" id="GO:0003700">
    <property type="term" value="F:DNA-binding transcription factor activity"/>
    <property type="evidence" value="ECO:0007669"/>
    <property type="project" value="InterPro"/>
</dbReference>
<dbReference type="InterPro" id="IPR009061">
    <property type="entry name" value="DNA-bd_dom_put_sf"/>
</dbReference>
<keyword evidence="2" id="KW-0812">Transmembrane</keyword>
<dbReference type="PANTHER" id="PTHR30204">
    <property type="entry name" value="REDOX-CYCLING DRUG-SENSING TRANSCRIPTIONAL ACTIVATOR SOXR"/>
    <property type="match status" value="1"/>
</dbReference>
<dbReference type="SUPFAM" id="SSF46955">
    <property type="entry name" value="Putative DNA-binding domain"/>
    <property type="match status" value="1"/>
</dbReference>
<dbReference type="AlphaFoldDB" id="A0A2Z5TMU6"/>
<proteinExistence type="predicted"/>
<reference evidence="4 5" key="1">
    <citation type="journal article" date="2018" name="Genome Biol. Evol.">
        <title>Complete Genome Sequence of Streptococcus ruminantium sp. nov. GUT-187T (=DSM 104980T =JCM 31869T), the Type Strain of S. ruminantium, and Comparison with Genome Sequences of Streptococcus suis Strains.</title>
        <authorList>
            <person name="Tohya M."/>
            <person name="Sekizaki T."/>
            <person name="Miyoshi-Akiyama T."/>
        </authorList>
    </citation>
    <scope>NUCLEOTIDE SEQUENCE [LARGE SCALE GENOMIC DNA]</scope>
    <source>
        <strain evidence="4 5">GUT187T</strain>
    </source>
</reference>
<evidence type="ECO:0000256" key="2">
    <source>
        <dbReference type="SAM" id="Phobius"/>
    </source>
</evidence>
<sequence length="247" mass="28672">MKAVSKYTTGEIAKLCEVTVRTVQYYDTRGILVPSELTEGGRRLYSEDDVKRMKIICFLRELGLSLDSIGQILSEEDPGSIISLLLNQQEAILKREVIEREEKLHKISELKTRLKNVSEFSIEFIGDIAYTMTNRKKLRNLRLIMIVGALPLGILQWASIILWFTKGIWWLFLVWVIVVVPYIIWFCRWYFKKMAYICPQCHTVFQPTIKEGLWAKHTYTTRKLTCSSCNHHGFCVEIAAESQEEIG</sequence>
<name>A0A2Z5TMU6_9STRE</name>
<evidence type="ECO:0000313" key="4">
    <source>
        <dbReference type="EMBL" id="BBA92627.1"/>
    </source>
</evidence>
<dbReference type="Gene3D" id="1.10.1660.10">
    <property type="match status" value="1"/>
</dbReference>
<keyword evidence="2" id="KW-1133">Transmembrane helix</keyword>
<evidence type="ECO:0000259" key="3">
    <source>
        <dbReference type="PROSITE" id="PS50937"/>
    </source>
</evidence>